<keyword evidence="1" id="KW-1133">Transmembrane helix</keyword>
<dbReference type="Proteomes" id="UP000682266">
    <property type="component" value="Unassembled WGS sequence"/>
</dbReference>
<dbReference type="RefSeq" id="WP_105788248.1">
    <property type="nucleotide sequence ID" value="NZ_CADERF010000035.1"/>
</dbReference>
<name>A0AA41EE11_9BURK</name>
<sequence length="76" mass="7787">MKAKFQALLKFMAGAAATGSAVAAHAATTPPDFTQITSAVDFSSVITAIMSVASTMVVVYVAWRGAKLALRAVKGL</sequence>
<accession>A0AA41EE11</accession>
<keyword evidence="1" id="KW-0812">Transmembrane</keyword>
<feature type="transmembrane region" description="Helical" evidence="1">
    <location>
        <begin position="42"/>
        <end position="63"/>
    </location>
</feature>
<evidence type="ECO:0000256" key="1">
    <source>
        <dbReference type="SAM" id="Phobius"/>
    </source>
</evidence>
<evidence type="ECO:0008006" key="5">
    <source>
        <dbReference type="Google" id="ProtNLM"/>
    </source>
</evidence>
<comment type="caution">
    <text evidence="3">The sequence shown here is derived from an EMBL/GenBank/DDBJ whole genome shotgun (WGS) entry which is preliminary data.</text>
</comment>
<dbReference type="EMBL" id="JAGSVG010000039">
    <property type="protein sequence ID" value="MBR8133274.1"/>
    <property type="molecule type" value="Genomic_DNA"/>
</dbReference>
<dbReference type="AlphaFoldDB" id="A0AA41EE11"/>
<protein>
    <recommendedName>
        <fullName evidence="5">Phage-related membrane protein</fullName>
    </recommendedName>
</protein>
<gene>
    <name evidence="3" type="ORF">KDW93_30725</name>
</gene>
<feature type="signal peptide" evidence="2">
    <location>
        <begin position="1"/>
        <end position="26"/>
    </location>
</feature>
<keyword evidence="2" id="KW-0732">Signal</keyword>
<evidence type="ECO:0000256" key="2">
    <source>
        <dbReference type="SAM" id="SignalP"/>
    </source>
</evidence>
<organism evidence="3 4">
    <name type="scientific">Burkholderia ambifaria</name>
    <dbReference type="NCBI Taxonomy" id="152480"/>
    <lineage>
        <taxon>Bacteria</taxon>
        <taxon>Pseudomonadati</taxon>
        <taxon>Pseudomonadota</taxon>
        <taxon>Betaproteobacteria</taxon>
        <taxon>Burkholderiales</taxon>
        <taxon>Burkholderiaceae</taxon>
        <taxon>Burkholderia</taxon>
        <taxon>Burkholderia cepacia complex</taxon>
    </lineage>
</organism>
<feature type="chain" id="PRO_5041248667" description="Phage-related membrane protein" evidence="2">
    <location>
        <begin position="27"/>
        <end position="76"/>
    </location>
</feature>
<reference evidence="3" key="1">
    <citation type="submission" date="2021-04" db="EMBL/GenBank/DDBJ databases">
        <title>A collection of bacterial strains from the Burkholderia cepacia Research Laboratory and Repository.</title>
        <authorList>
            <person name="Lipuma J."/>
            <person name="Spilker T."/>
        </authorList>
    </citation>
    <scope>NUCLEOTIDE SEQUENCE</scope>
    <source>
        <strain evidence="3">AU36012</strain>
    </source>
</reference>
<keyword evidence="1" id="KW-0472">Membrane</keyword>
<proteinExistence type="predicted"/>
<evidence type="ECO:0000313" key="3">
    <source>
        <dbReference type="EMBL" id="MBR8133274.1"/>
    </source>
</evidence>
<evidence type="ECO:0000313" key="4">
    <source>
        <dbReference type="Proteomes" id="UP000682266"/>
    </source>
</evidence>